<organism evidence="1 2">
    <name type="scientific">Pararhizobium antarcticum</name>
    <dbReference type="NCBI Taxonomy" id="1798805"/>
    <lineage>
        <taxon>Bacteria</taxon>
        <taxon>Pseudomonadati</taxon>
        <taxon>Pseudomonadota</taxon>
        <taxon>Alphaproteobacteria</taxon>
        <taxon>Hyphomicrobiales</taxon>
        <taxon>Rhizobiaceae</taxon>
        <taxon>Rhizobium/Agrobacterium group</taxon>
        <taxon>Pararhizobium</taxon>
    </lineage>
</organism>
<dbReference type="Proteomes" id="UP000182661">
    <property type="component" value="Unassembled WGS sequence"/>
</dbReference>
<dbReference type="AlphaFoldDB" id="A0A657LJZ0"/>
<name>A0A657LJZ0_9HYPH</name>
<accession>A0A657LJZ0</accession>
<sequence>MSASLIYDLAPIGSIVVWSDGTPRPPERHKKKLAAWETRNSQGRLIRKDGPRTRGTYTTPASFTLHEGNIVSGTTIMVTISRTFGLDSNLAFKVLERPPLGSIRIFDRPGPSHELIHLAENIVAAEAWLKVHRYPLAVLEEVTADEIAVDHVEGRTAA</sequence>
<dbReference type="RefSeq" id="WP_071835902.1">
    <property type="nucleotide sequence ID" value="NZ_LSRP01000155.1"/>
</dbReference>
<evidence type="ECO:0000313" key="1">
    <source>
        <dbReference type="EMBL" id="OJF89662.1"/>
    </source>
</evidence>
<comment type="caution">
    <text evidence="1">The sequence shown here is derived from an EMBL/GenBank/DDBJ whole genome shotgun (WGS) entry which is preliminary data.</text>
</comment>
<dbReference type="PIRSF" id="PIRSF036055">
    <property type="entry name" value="UCP036055"/>
    <property type="match status" value="1"/>
</dbReference>
<reference evidence="1 2" key="1">
    <citation type="submission" date="2016-02" db="EMBL/GenBank/DDBJ databases">
        <title>Genome sequencing of a beta-galactosidase producing bacteria Rhizobium sp. 59.</title>
        <authorList>
            <person name="Wang D."/>
            <person name="Kot W."/>
            <person name="Qin Y."/>
            <person name="Hansen L."/>
            <person name="Naqvi K."/>
            <person name="Rensing C."/>
        </authorList>
    </citation>
    <scope>NUCLEOTIDE SEQUENCE [LARGE SCALE GENOMIC DNA]</scope>
    <source>
        <strain evidence="1 2">59</strain>
    </source>
</reference>
<protein>
    <submittedName>
        <fullName evidence="1">Uncharacterized protein</fullName>
    </submittedName>
</protein>
<evidence type="ECO:0000313" key="2">
    <source>
        <dbReference type="Proteomes" id="UP000182661"/>
    </source>
</evidence>
<gene>
    <name evidence="1" type="ORF">AX760_24800</name>
</gene>
<dbReference type="OrthoDB" id="8304384at2"/>
<keyword evidence="2" id="KW-1185">Reference proteome</keyword>
<dbReference type="EMBL" id="LSRP01000155">
    <property type="protein sequence ID" value="OJF89662.1"/>
    <property type="molecule type" value="Genomic_DNA"/>
</dbReference>
<dbReference type="InterPro" id="IPR017042">
    <property type="entry name" value="UCP036055"/>
</dbReference>
<proteinExistence type="predicted"/>